<proteinExistence type="predicted"/>
<gene>
    <name evidence="1" type="ORF">KF715C_pA4420</name>
</gene>
<dbReference type="EMBL" id="AP015030">
    <property type="protein sequence ID" value="BAW26947.1"/>
    <property type="molecule type" value="Genomic_DNA"/>
</dbReference>
<reference evidence="1 2" key="1">
    <citation type="submission" date="2015-11" db="EMBL/GenBank/DDBJ databases">
        <title>Complete genome sequencing of a biphenyl-degrading bacterium, Pseudomonas putida KF715 (=NBRC110667).</title>
        <authorList>
            <person name="Suenaga H."/>
            <person name="Fujihara N."/>
            <person name="Watanabe T."/>
            <person name="Hirose J."/>
            <person name="Kimura N."/>
            <person name="Yamazoe A."/>
            <person name="Hosoyama A."/>
            <person name="Shimodaira J."/>
            <person name="Furukawa K."/>
        </authorList>
    </citation>
    <scope>NUCLEOTIDE SEQUENCE [LARGE SCALE GENOMIC DNA]</scope>
    <source>
        <strain evidence="1 2">KF715</strain>
        <plasmid evidence="2">Plasmid pkf715a dna</plasmid>
    </source>
</reference>
<dbReference type="AlphaFoldDB" id="A0A1L7NNC9"/>
<accession>A0A1L7NNC9</accession>
<keyword evidence="1" id="KW-0614">Plasmid</keyword>
<evidence type="ECO:0000313" key="1">
    <source>
        <dbReference type="EMBL" id="BAW26947.1"/>
    </source>
</evidence>
<evidence type="ECO:0000313" key="2">
    <source>
        <dbReference type="Proteomes" id="UP000218731"/>
    </source>
</evidence>
<dbReference type="Proteomes" id="UP000218731">
    <property type="component" value="Plasmid pKF715A"/>
</dbReference>
<geneLocation type="plasmid" evidence="2">
    <name>pkf715a dna</name>
</geneLocation>
<dbReference type="RefSeq" id="WP_042920062.1">
    <property type="nucleotide sequence ID" value="NZ_AP015030.1"/>
</dbReference>
<name>A0A1L7NNC9_PSEPU</name>
<organism evidence="1 2">
    <name type="scientific">Pseudomonas putida</name>
    <name type="common">Arthrobacter siderocapsulatus</name>
    <dbReference type="NCBI Taxonomy" id="303"/>
    <lineage>
        <taxon>Bacteria</taxon>
        <taxon>Pseudomonadati</taxon>
        <taxon>Pseudomonadota</taxon>
        <taxon>Gammaproteobacteria</taxon>
        <taxon>Pseudomonadales</taxon>
        <taxon>Pseudomonadaceae</taxon>
        <taxon>Pseudomonas</taxon>
    </lineage>
</organism>
<protein>
    <submittedName>
        <fullName evidence="1">Uncharacterized protein</fullName>
    </submittedName>
</protein>
<sequence>MTQFIATEHKLARLWVDACGKSLGIERAEAAAMYANLCGFRTWDAVTSAIGHRQPSVPDEQLEVPELLARRESYIALMVDVFAINPSMAVHLAANLSPSSARVPKAISIDRSTLHSPPEDDGLSLYMPGFDDPRVADAMLKDLLGDAPGLEGVNLDNLTDRLRISHPIDPAVYWNFYSDMGFDLIDDTYVEDYVYGAPSFFMPCSPEISESERVPVFLTSLAYTPLDHQDDMANEVRRVMLESTKAITGADTLFLCWGHLQHKEIGGKWFTYAGQIHHKGAWRDLLLNRSLDSFDKLLHSATALQDINDPELEFQDKGSECEIRFFMAQTQCESSAEFFQKYTVNGIGNPSGWSLGMIGSKSE</sequence>